<dbReference type="Proteomes" id="UP000694403">
    <property type="component" value="Unplaced"/>
</dbReference>
<name>A0A8C3XJ42_CHESE</name>
<accession>A0A8C3XJ42</accession>
<sequence>ARNTPRRKRQEVIIVFPPPPRTNCLCSKTKILIFSDQVFRGAGVINHLITLICDAVHCTEEKVVWSAWESAFHPVRIPSTRRKFPSSQIHWLWSPFSPLEPA</sequence>
<proteinExistence type="predicted"/>
<dbReference type="AlphaFoldDB" id="A0A8C3XJ42"/>
<reference evidence="1" key="1">
    <citation type="submission" date="2025-08" db="UniProtKB">
        <authorList>
            <consortium name="Ensembl"/>
        </authorList>
    </citation>
    <scope>IDENTIFICATION</scope>
</reference>
<protein>
    <submittedName>
        <fullName evidence="1">Uncharacterized protein</fullName>
    </submittedName>
</protein>
<evidence type="ECO:0000313" key="1">
    <source>
        <dbReference type="Ensembl" id="ENSCSRP00000001911.1"/>
    </source>
</evidence>
<reference evidence="1" key="2">
    <citation type="submission" date="2025-09" db="UniProtKB">
        <authorList>
            <consortium name="Ensembl"/>
        </authorList>
    </citation>
    <scope>IDENTIFICATION</scope>
</reference>
<dbReference type="Ensembl" id="ENSCSRT00000001968.1">
    <property type="protein sequence ID" value="ENSCSRP00000001911.1"/>
    <property type="gene ID" value="ENSCSRG00000001493.1"/>
</dbReference>
<evidence type="ECO:0000313" key="2">
    <source>
        <dbReference type="Proteomes" id="UP000694403"/>
    </source>
</evidence>
<keyword evidence="2" id="KW-1185">Reference proteome</keyword>
<organism evidence="1 2">
    <name type="scientific">Chelydra serpentina</name>
    <name type="common">Snapping turtle</name>
    <name type="synonym">Testudo serpentina</name>
    <dbReference type="NCBI Taxonomy" id="8475"/>
    <lineage>
        <taxon>Eukaryota</taxon>
        <taxon>Metazoa</taxon>
        <taxon>Chordata</taxon>
        <taxon>Craniata</taxon>
        <taxon>Vertebrata</taxon>
        <taxon>Euteleostomi</taxon>
        <taxon>Archelosauria</taxon>
        <taxon>Testudinata</taxon>
        <taxon>Testudines</taxon>
        <taxon>Cryptodira</taxon>
        <taxon>Durocryptodira</taxon>
        <taxon>Americhelydia</taxon>
        <taxon>Chelydroidea</taxon>
        <taxon>Chelydridae</taxon>
        <taxon>Chelydra</taxon>
    </lineage>
</organism>